<keyword evidence="7" id="KW-1185">Reference proteome</keyword>
<keyword evidence="1" id="KW-0949">S-adenosyl-L-methionine</keyword>
<keyword evidence="2" id="KW-0479">Metal-binding</keyword>
<evidence type="ECO:0000256" key="1">
    <source>
        <dbReference type="ARBA" id="ARBA00022691"/>
    </source>
</evidence>
<dbReference type="InterPro" id="IPR040086">
    <property type="entry name" value="MJ0683-like"/>
</dbReference>
<keyword evidence="6" id="KW-0456">Lyase</keyword>
<dbReference type="AlphaFoldDB" id="A0A7W3PDE5"/>
<organism evidence="6 7">
    <name type="scientific">Promicromonospora sukumoe</name>
    <dbReference type="NCBI Taxonomy" id="88382"/>
    <lineage>
        <taxon>Bacteria</taxon>
        <taxon>Bacillati</taxon>
        <taxon>Actinomycetota</taxon>
        <taxon>Actinomycetes</taxon>
        <taxon>Micrococcales</taxon>
        <taxon>Promicromonosporaceae</taxon>
        <taxon>Promicromonospora</taxon>
    </lineage>
</organism>
<evidence type="ECO:0000256" key="2">
    <source>
        <dbReference type="ARBA" id="ARBA00022723"/>
    </source>
</evidence>
<dbReference type="InterPro" id="IPR007197">
    <property type="entry name" value="rSAM"/>
</dbReference>
<dbReference type="InterPro" id="IPR013785">
    <property type="entry name" value="Aldolase_TIM"/>
</dbReference>
<dbReference type="Proteomes" id="UP000540568">
    <property type="component" value="Unassembled WGS sequence"/>
</dbReference>
<proteinExistence type="predicted"/>
<evidence type="ECO:0000256" key="5">
    <source>
        <dbReference type="SAM" id="MobiDB-lite"/>
    </source>
</evidence>
<reference evidence="6 7" key="1">
    <citation type="submission" date="2020-07" db="EMBL/GenBank/DDBJ databases">
        <title>Sequencing the genomes of 1000 actinobacteria strains.</title>
        <authorList>
            <person name="Klenk H.-P."/>
        </authorList>
    </citation>
    <scope>NUCLEOTIDE SEQUENCE [LARGE SCALE GENOMIC DNA]</scope>
    <source>
        <strain evidence="6 7">DSM 44121</strain>
    </source>
</reference>
<dbReference type="RefSeq" id="WP_220489560.1">
    <property type="nucleotide sequence ID" value="NZ_BAAATF010000007.1"/>
</dbReference>
<feature type="region of interest" description="Disordered" evidence="5">
    <location>
        <begin position="361"/>
        <end position="393"/>
    </location>
</feature>
<accession>A0A7W3PDE5</accession>
<evidence type="ECO:0000313" key="7">
    <source>
        <dbReference type="Proteomes" id="UP000540568"/>
    </source>
</evidence>
<dbReference type="GO" id="GO:0046872">
    <property type="term" value="F:metal ion binding"/>
    <property type="evidence" value="ECO:0007669"/>
    <property type="project" value="UniProtKB-KW"/>
</dbReference>
<dbReference type="Gene3D" id="3.20.20.70">
    <property type="entry name" value="Aldolase class I"/>
    <property type="match status" value="1"/>
</dbReference>
<evidence type="ECO:0000313" key="6">
    <source>
        <dbReference type="EMBL" id="MBA8807656.1"/>
    </source>
</evidence>
<name>A0A7W3PDE5_9MICO</name>
<evidence type="ECO:0000256" key="4">
    <source>
        <dbReference type="ARBA" id="ARBA00023014"/>
    </source>
</evidence>
<comment type="caution">
    <text evidence="6">The sequence shown here is derived from an EMBL/GenBank/DDBJ whole genome shotgun (WGS) entry which is preliminary data.</text>
</comment>
<evidence type="ECO:0000256" key="3">
    <source>
        <dbReference type="ARBA" id="ARBA00023004"/>
    </source>
</evidence>
<dbReference type="GO" id="GO:0051536">
    <property type="term" value="F:iron-sulfur cluster binding"/>
    <property type="evidence" value="ECO:0007669"/>
    <property type="project" value="UniProtKB-KW"/>
</dbReference>
<gene>
    <name evidence="6" type="ORF">FHX71_001598</name>
</gene>
<feature type="compositionally biased region" description="Polar residues" evidence="5">
    <location>
        <begin position="384"/>
        <end position="393"/>
    </location>
</feature>
<protein>
    <submittedName>
        <fullName evidence="6">DNA repair photolyase</fullName>
    </submittedName>
</protein>
<dbReference type="EMBL" id="JACGWV010000001">
    <property type="protein sequence ID" value="MBA8807656.1"/>
    <property type="molecule type" value="Genomic_DNA"/>
</dbReference>
<keyword evidence="3" id="KW-0408">Iron</keyword>
<dbReference type="PANTHER" id="PTHR43432:SF4">
    <property type="entry name" value="RADICAL SAM CORE DOMAIN-CONTAINING PROTEIN"/>
    <property type="match status" value="1"/>
</dbReference>
<dbReference type="PANTHER" id="PTHR43432">
    <property type="entry name" value="SLR0285 PROTEIN"/>
    <property type="match status" value="1"/>
</dbReference>
<keyword evidence="4" id="KW-0411">Iron-sulfur</keyword>
<dbReference type="GO" id="GO:0016829">
    <property type="term" value="F:lyase activity"/>
    <property type="evidence" value="ECO:0007669"/>
    <property type="project" value="UniProtKB-KW"/>
</dbReference>
<sequence>MPVTVPLLTPDQIAQLPEAARSVVDYRKSGLSLNHIQGCPLDCAYCIRHTYGVWEMTQPRALMPDDEAVRQLVAHPYFQAHHTPVQVFNRATDPFLPRVKEHLFTVLEDLDSRGLTNHVLVITRYRVDPEDCDRLNRLTNIRVTILVTYSGISDKRIEPVNSEIAERSLKTLYAHADRYRVILYWRPLVPGLNDTPEHMAKAVELSHHAHGTVFTGLFYRDEIADYYKANNLPEPYEGTARRKIVPETLERRVLEAFADGGGPLFRKTSCSVSFAHEVPDYNGHYGIRELCDICPAKQLALCAKHHDKPTHDAVRDLARRLPGREDVEIVEITERAAIVAGLDEQPRYFLQHGLGFQFHDQRHPHKPRLHGRADTGWPTDQDAADQTTSKEPV</sequence>
<dbReference type="SFLD" id="SFLDS00029">
    <property type="entry name" value="Radical_SAM"/>
    <property type="match status" value="1"/>
</dbReference>